<evidence type="ECO:0000313" key="1">
    <source>
        <dbReference type="EMBL" id="KKN03421.1"/>
    </source>
</evidence>
<name>A0A0F9PQT8_9ZZZZ</name>
<comment type="caution">
    <text evidence="1">The sequence shown here is derived from an EMBL/GenBank/DDBJ whole genome shotgun (WGS) entry which is preliminary data.</text>
</comment>
<protein>
    <submittedName>
        <fullName evidence="1">Uncharacterized protein</fullName>
    </submittedName>
</protein>
<feature type="non-terminal residue" evidence="1">
    <location>
        <position position="193"/>
    </location>
</feature>
<accession>A0A0F9PQT8</accession>
<organism evidence="1">
    <name type="scientific">marine sediment metagenome</name>
    <dbReference type="NCBI Taxonomy" id="412755"/>
    <lineage>
        <taxon>unclassified sequences</taxon>
        <taxon>metagenomes</taxon>
        <taxon>ecological metagenomes</taxon>
    </lineage>
</organism>
<dbReference type="EMBL" id="LAZR01005034">
    <property type="protein sequence ID" value="KKN03421.1"/>
    <property type="molecule type" value="Genomic_DNA"/>
</dbReference>
<proteinExistence type="predicted"/>
<reference evidence="1" key="1">
    <citation type="journal article" date="2015" name="Nature">
        <title>Complex archaea that bridge the gap between prokaryotes and eukaryotes.</title>
        <authorList>
            <person name="Spang A."/>
            <person name="Saw J.H."/>
            <person name="Jorgensen S.L."/>
            <person name="Zaremba-Niedzwiedzka K."/>
            <person name="Martijn J."/>
            <person name="Lind A.E."/>
            <person name="van Eijk R."/>
            <person name="Schleper C."/>
            <person name="Guy L."/>
            <person name="Ettema T.J."/>
        </authorList>
    </citation>
    <scope>NUCLEOTIDE SEQUENCE</scope>
</reference>
<gene>
    <name evidence="1" type="ORF">LCGC14_1107720</name>
</gene>
<dbReference type="AlphaFoldDB" id="A0A0F9PQT8"/>
<sequence length="193" mass="21539">MEQDLTIRQTDVGFALPPEVVLENARTAAKALADVLSNKRKPVILNGEQYLEFEDWQTAGQFYGYTVKTGEAVLVEIDGVKGAKAKADLIEIKTGMYLGGAEAYCMRDEDHWNTRPKYEWQGEGDKRKRVKIGDEIVPWFQLASMAQTRAGAKALRNRFAWVVVLAGYPPTPAEEMVGDEAIQKQSQQQQGST</sequence>